<accession>A0AAU1UMV9</accession>
<sequence length="51" mass="5430">MLAIAGPQNCGPSPTEAAGRVAADMLTPYPPGIRAVLPDERLTEPVPRYLR</sequence>
<evidence type="ECO:0000313" key="2">
    <source>
        <dbReference type="EMBL" id="WTS18533.1"/>
    </source>
</evidence>
<reference evidence="2" key="1">
    <citation type="submission" date="2022-10" db="EMBL/GenBank/DDBJ databases">
        <title>The complete genomes of actinobacterial strains from the NBC collection.</title>
        <authorList>
            <person name="Joergensen T.S."/>
            <person name="Alvarez Arevalo M."/>
            <person name="Sterndorff E.B."/>
            <person name="Faurdal D."/>
            <person name="Vuksanovic O."/>
            <person name="Mourched A.-S."/>
            <person name="Charusanti P."/>
            <person name="Shaw S."/>
            <person name="Blin K."/>
            <person name="Weber T."/>
        </authorList>
    </citation>
    <scope>NUCLEOTIDE SEQUENCE</scope>
    <source>
        <strain evidence="2">NBC_00119</strain>
    </source>
</reference>
<dbReference type="EMBL" id="CP108195">
    <property type="protein sequence ID" value="WTS18533.1"/>
    <property type="molecule type" value="Genomic_DNA"/>
</dbReference>
<evidence type="ECO:0000259" key="1">
    <source>
        <dbReference type="Pfam" id="PF03711"/>
    </source>
</evidence>
<dbReference type="InterPro" id="IPR008286">
    <property type="entry name" value="Prn/Lys/Arg_de-COase_C"/>
</dbReference>
<protein>
    <recommendedName>
        <fullName evidence="1">Orn/Lys/Arg decarboxylase C-terminal domain-containing protein</fullName>
    </recommendedName>
</protein>
<dbReference type="Pfam" id="PF03711">
    <property type="entry name" value="OKR_DC_1_C"/>
    <property type="match status" value="1"/>
</dbReference>
<dbReference type="InterPro" id="IPR036633">
    <property type="entry name" value="Prn/Lys/Arg_de-COase_C_sf"/>
</dbReference>
<proteinExistence type="predicted"/>
<gene>
    <name evidence="2" type="ORF">OHU69_02460</name>
</gene>
<organism evidence="2">
    <name type="scientific">Streptomyces sp. NBC_00119</name>
    <dbReference type="NCBI Taxonomy" id="2975659"/>
    <lineage>
        <taxon>Bacteria</taxon>
        <taxon>Bacillati</taxon>
        <taxon>Actinomycetota</taxon>
        <taxon>Actinomycetes</taxon>
        <taxon>Kitasatosporales</taxon>
        <taxon>Streptomycetaceae</taxon>
        <taxon>Streptomyces</taxon>
    </lineage>
</organism>
<dbReference type="Gene3D" id="3.90.105.10">
    <property type="entry name" value="Molybdopterin biosynthesis moea protein, domain 2"/>
    <property type="match status" value="1"/>
</dbReference>
<dbReference type="SUPFAM" id="SSF55904">
    <property type="entry name" value="Ornithine decarboxylase C-terminal domain"/>
    <property type="match status" value="1"/>
</dbReference>
<feature type="domain" description="Orn/Lys/Arg decarboxylase C-terminal" evidence="1">
    <location>
        <begin position="16"/>
        <end position="51"/>
    </location>
</feature>
<name>A0AAU1UMV9_9ACTN</name>
<dbReference type="AlphaFoldDB" id="A0AAU1UMV9"/>
<dbReference type="GO" id="GO:0003824">
    <property type="term" value="F:catalytic activity"/>
    <property type="evidence" value="ECO:0007669"/>
    <property type="project" value="InterPro"/>
</dbReference>